<accession>A0A8J4TPC5</accession>
<dbReference type="EMBL" id="QNUK01000568">
    <property type="protein sequence ID" value="KAF5891578.1"/>
    <property type="molecule type" value="Genomic_DNA"/>
</dbReference>
<gene>
    <name evidence="1" type="primary">aat</name>
    <name evidence="1" type="ORF">DAT39_018716</name>
</gene>
<sequence length="114" mass="12407">MGEGGGVYGGHIHCMFFGKTCQGRRRVSCSAALLHSGLPKCNDCSVMTTKPCEDQPGDQLPALEICSREKSLHLEHLKENLSLAAPVDLLTNVFSPTVICLAQDFKESVIEELF</sequence>
<dbReference type="GO" id="GO:0016740">
    <property type="term" value="F:transferase activity"/>
    <property type="evidence" value="ECO:0007669"/>
    <property type="project" value="UniProtKB-KW"/>
</dbReference>
<comment type="caution">
    <text evidence="1">The sequence shown here is derived from an EMBL/GenBank/DDBJ whole genome shotgun (WGS) entry which is preliminary data.</text>
</comment>
<proteinExistence type="predicted"/>
<reference evidence="1" key="1">
    <citation type="submission" date="2020-07" db="EMBL/GenBank/DDBJ databases">
        <title>Clarias magur genome sequencing, assembly and annotation.</title>
        <authorList>
            <person name="Kushwaha B."/>
            <person name="Kumar R."/>
            <person name="Das P."/>
            <person name="Joshi C.G."/>
            <person name="Kumar D."/>
            <person name="Nagpure N.S."/>
            <person name="Pandey M."/>
            <person name="Agarwal S."/>
            <person name="Srivastava S."/>
            <person name="Singh M."/>
            <person name="Sahoo L."/>
            <person name="Jayasankar P."/>
            <person name="Meher P.K."/>
            <person name="Koringa P.G."/>
            <person name="Iquebal M.A."/>
            <person name="Das S.P."/>
            <person name="Bit A."/>
            <person name="Patnaik S."/>
            <person name="Patel N."/>
            <person name="Shah T.M."/>
            <person name="Hinsu A."/>
            <person name="Jena J.K."/>
        </authorList>
    </citation>
    <scope>NUCLEOTIDE SEQUENCE</scope>
    <source>
        <strain evidence="1">CIFAMagur01</strain>
        <tissue evidence="1">Testis</tissue>
    </source>
</reference>
<organism evidence="1 2">
    <name type="scientific">Clarias magur</name>
    <name type="common">Asian catfish</name>
    <name type="synonym">Macropteronotus magur</name>
    <dbReference type="NCBI Taxonomy" id="1594786"/>
    <lineage>
        <taxon>Eukaryota</taxon>
        <taxon>Metazoa</taxon>
        <taxon>Chordata</taxon>
        <taxon>Craniata</taxon>
        <taxon>Vertebrata</taxon>
        <taxon>Euteleostomi</taxon>
        <taxon>Actinopterygii</taxon>
        <taxon>Neopterygii</taxon>
        <taxon>Teleostei</taxon>
        <taxon>Ostariophysi</taxon>
        <taxon>Siluriformes</taxon>
        <taxon>Clariidae</taxon>
        <taxon>Clarias</taxon>
    </lineage>
</organism>
<dbReference type="AlphaFoldDB" id="A0A8J4TPC5"/>
<evidence type="ECO:0000313" key="1">
    <source>
        <dbReference type="EMBL" id="KAF5891578.1"/>
    </source>
</evidence>
<protein>
    <submittedName>
        <fullName evidence="1">Leucyl/phenylalanyl-tRNA--protein transferase</fullName>
    </submittedName>
</protein>
<dbReference type="Proteomes" id="UP000727407">
    <property type="component" value="Unassembled WGS sequence"/>
</dbReference>
<keyword evidence="1" id="KW-0808">Transferase</keyword>
<evidence type="ECO:0000313" key="2">
    <source>
        <dbReference type="Proteomes" id="UP000727407"/>
    </source>
</evidence>
<name>A0A8J4TPC5_CLAMG</name>
<keyword evidence="2" id="KW-1185">Reference proteome</keyword>